<dbReference type="PANTHER" id="PTHR24251">
    <property type="entry name" value="OVOCHYMASE-RELATED"/>
    <property type="match status" value="1"/>
</dbReference>
<dbReference type="Gene3D" id="2.60.120.290">
    <property type="entry name" value="Spermadhesin, CUB domain"/>
    <property type="match status" value="6"/>
</dbReference>
<dbReference type="PROSITE" id="PS50068">
    <property type="entry name" value="LDLRA_2"/>
    <property type="match status" value="4"/>
</dbReference>
<keyword evidence="1" id="KW-0217">Developmental protein</keyword>
<name>C3ZPL9_BRAFL</name>
<dbReference type="InterPro" id="IPR006624">
    <property type="entry name" value="Beta-propeller_rpt_TECPR"/>
</dbReference>
<feature type="domain" description="F5/8 type C" evidence="9">
    <location>
        <begin position="1287"/>
        <end position="1390"/>
    </location>
</feature>
<dbReference type="InterPro" id="IPR016186">
    <property type="entry name" value="C-type_lectin-like/link_sf"/>
</dbReference>
<dbReference type="CDD" id="cd00037">
    <property type="entry name" value="CLECT"/>
    <property type="match status" value="1"/>
</dbReference>
<sequence>MIMRKLHERKVRSSGVIFSPNYPGQYGNNLNCTWTIEVDVGEGIKISPADFALEEGSDTLMIYDEGNDTLIGEYSGQDIPEEIRSASNVIHLTFTTDDSFAEDGFKLFYDDLILYDLEGEIRSPIDQRTYDYPNNVDCSWKITAGEGNVVVLEFQELDLEFAARCSYDWLGIVDAAHWEFVQWFCGVSQPFVYVSMASSLEIIFHSDGDVSETGFKIQYQVQTQSLDGRQGYERIHELSEEAGSFSSMNYPHQHDNNVYQQWSISVELLKHVKLTFTYLDVEFVEDCTGDYVAIDDPLIREHMRHCGSCLPTPYVSLGSSLVVGFVADFVVRRTGLSARYETMEDRPGRQGYERIHELYEEAGSFSSMNYPHRHDNNVYQQWSISVELHKHVKLTFTYFDVEFVEDCTGDYVAIDDPLVREHMRHCGSCVPAPYVSLGNSLVVGFVADFVVRRTGFSARFETMEDRPGTGWEVVGTERFLQISVGRVGVWAVYNHSTLMYRLGTFGDKATMGTGWETVHINDIGSDIFYFKGLSFGYPWLGHEIDWIYAGKEFVWVIGTNPAFSVGSTIARKGINSKRPTGASWEAVGAVNMKEVSISSRTGQLWAVELSGRVWRAPFYCEISVKNDWEAVDGCFASVSVGRAGVWVVDAGGMVHHRAGTFLQETAPEKRLCQDDEVICPYSEKCIPECSVCDGVLDCGDDDVTDERNCWYAGCAEKHRRMCSGELGCYSPSRVCDGDRNCGEMAEDERDCRDSCVHFKLRHFSLGRDVIECRDFSGCADVTKVCDGHEDCSDGSDEIKCEEFCSLHGSFGDAAYWKCQNSSGCVKGESLCNGIADCRDGSDEENCHSEEFCSLHGSFGDAAYWKCQNSSGCVKGESLCNGIADCRDGSDEENCHSDFCGQDAMAGFNVWDNALVIQGEDSSGIYQDGCIPHDYVCDGIDDWFTQDETNCAQDFCGQDAMAGFNVWDNALVIQGEDSSGIYQDGCIPHDYVCDGIDDWFTQDETNCAQDFCGQDAMAGFNVWDNALVIQGEDSSGIYQDGCIPHDYVCDGIDDWFTQDETNCAQDAFCESVGGWRCQCDQLTKCYFAENICNGFSTCFSPDGKGCDDDEQLCDEYCKSVGGFDCGENVCIERHLVCDGHPDCDFRIFSGAPADEQGCGSCIGFWTAMAMEMEYLGVSDYYNHTCSSGKCAGSYDLCDDVNTCGNWEDEQDCELTECRDTSIGVDTFKEISSAQYCDGKADCRSGADESPKKCGIGACLLPVPLLLEEYSIEGSTSPSTNFRRDLSLTQWVVEGLDDWIQITLETAVQLTGIVASGFKSSQPHTFTLKYGTGADCLKTYREGDRAKVFETPSNSAARVEYYLDIAVHAKVVKLIPQSWLDMAVLDVGLLGCPIKEQRVKDMSCGKGWTMFEERCYQKFSSPLVWWAAERYCQALDGHLAAVNTLQENEFIRSSFGNGWIGLTLDAILIKNERQKIVNLTWSDGSPAGNAFREQNISYDVFQEYIWRLNDPFCAFLEDHDPSSHIGGDGNETEQCSNADLTAGRDDLHTYIPEMTVCDDCMAHQTSCGYVRCGSSDQYRCGLIYSPGYPTAFPSSVICLWTIDGPSGSYVSLVLLDVDLPGYLGGACTSRVLQIRDRFLTVGWNTIHGLCRGENEQRLFVSSSNDMQLAMLATRSGGDVGGTRGFMATFNISTFIASGQVQNLPDDADPSSNIGGDANDSEQCNNADLIAGRDDFHTYIPDMTVCDDCMAHQTSCGYVRCGSHDQYRCGLIYSPGYPTAFPSSVICLWTIDGPSGSYVSLVLLDVDLPGYSGGACTSRVLQIRDRFLTVGWNTIHGLCRGENEQRLFVSSSNDMQLAMLATRSGGDVGGTRGFMATFNISTFIASGQVQNLPDDAGLYDIYRNRTFAWTDGTPVTFTDCNSQKNPSDNRKIIILTYLILDKVSSSLCQVVCIKATSLVDHPAPFHAILGRHFYASKIIIRTQILIECYNFRCLYVLLIF</sequence>
<feature type="domain" description="CUB" evidence="8">
    <location>
        <begin position="354"/>
        <end position="463"/>
    </location>
</feature>
<evidence type="ECO:0000256" key="4">
    <source>
        <dbReference type="ARBA" id="ARBA00022801"/>
    </source>
</evidence>
<protein>
    <recommendedName>
        <fullName evidence="12">CUB domain-containing protein</fullName>
    </recommendedName>
</protein>
<dbReference type="InterPro" id="IPR036055">
    <property type="entry name" value="LDL_receptor-like_sf"/>
</dbReference>
<dbReference type="FunFam" id="3.10.100.10:FF:000202">
    <property type="entry name" value="Uncharacterized protein"/>
    <property type="match status" value="1"/>
</dbReference>
<dbReference type="FunFam" id="2.60.120.290:FF:000001">
    <property type="entry name" value="CUB and sushi domain-containing protein 3 isoform X1"/>
    <property type="match status" value="1"/>
</dbReference>
<dbReference type="SUPFAM" id="SSF49785">
    <property type="entry name" value="Galactose-binding domain-like"/>
    <property type="match status" value="1"/>
</dbReference>
<dbReference type="Pfam" id="PF00057">
    <property type="entry name" value="Ldl_recept_a"/>
    <property type="match status" value="2"/>
</dbReference>
<evidence type="ECO:0000256" key="5">
    <source>
        <dbReference type="ARBA" id="ARBA00022833"/>
    </source>
</evidence>
<dbReference type="SMART" id="SM00706">
    <property type="entry name" value="TECPR"/>
    <property type="match status" value="3"/>
</dbReference>
<evidence type="ECO:0000259" key="9">
    <source>
        <dbReference type="PROSITE" id="PS50022"/>
    </source>
</evidence>
<keyword evidence="6 7" id="KW-1015">Disulfide bond</keyword>
<evidence type="ECO:0000313" key="11">
    <source>
        <dbReference type="EMBL" id="EEN45516.1"/>
    </source>
</evidence>
<dbReference type="SUPFAM" id="SSF56436">
    <property type="entry name" value="C-type lectin-like"/>
    <property type="match status" value="1"/>
</dbReference>
<dbReference type="InParanoid" id="C3ZPL9"/>
<evidence type="ECO:0000259" key="10">
    <source>
        <dbReference type="PROSITE" id="PS50041"/>
    </source>
</evidence>
<dbReference type="STRING" id="7739.C3ZPL9"/>
<dbReference type="CDD" id="cd00041">
    <property type="entry name" value="CUB"/>
    <property type="match status" value="6"/>
</dbReference>
<dbReference type="Gene3D" id="2.60.120.260">
    <property type="entry name" value="Galactose-binding domain-like"/>
    <property type="match status" value="1"/>
</dbReference>
<dbReference type="SMART" id="SM00192">
    <property type="entry name" value="LDLa"/>
    <property type="match status" value="8"/>
</dbReference>
<dbReference type="InterPro" id="IPR035914">
    <property type="entry name" value="Sperma_CUB_dom_sf"/>
</dbReference>
<dbReference type="EMBL" id="GG666658">
    <property type="protein sequence ID" value="EEN45516.1"/>
    <property type="molecule type" value="Genomic_DNA"/>
</dbReference>
<dbReference type="Pfam" id="PF00059">
    <property type="entry name" value="Lectin_C"/>
    <property type="match status" value="1"/>
</dbReference>
<feature type="domain" description="CUB" evidence="8">
    <location>
        <begin position="1570"/>
        <end position="1690"/>
    </location>
</feature>
<keyword evidence="2" id="KW-0479">Metal-binding</keyword>
<feature type="disulfide bond" evidence="7">
    <location>
        <begin position="831"/>
        <end position="846"/>
    </location>
</feature>
<dbReference type="GO" id="GO:0030154">
    <property type="term" value="P:cell differentiation"/>
    <property type="evidence" value="ECO:0007669"/>
    <property type="project" value="UniProtKB-ARBA"/>
</dbReference>
<evidence type="ECO:0000256" key="2">
    <source>
        <dbReference type="ARBA" id="ARBA00022723"/>
    </source>
</evidence>
<dbReference type="FunFam" id="2.60.120.260:FF:000269">
    <property type="entry name" value="Uncharacterized protein"/>
    <property type="match status" value="1"/>
</dbReference>
<gene>
    <name evidence="11" type="ORF">BRAFLDRAFT_88364</name>
</gene>
<dbReference type="SUPFAM" id="SSF57424">
    <property type="entry name" value="LDL receptor-like module"/>
    <property type="match status" value="3"/>
</dbReference>
<evidence type="ECO:0008006" key="12">
    <source>
        <dbReference type="Google" id="ProtNLM"/>
    </source>
</evidence>
<keyword evidence="4" id="KW-0378">Hydrolase</keyword>
<dbReference type="eggNOG" id="KOG3509">
    <property type="taxonomic scope" value="Eukaryota"/>
</dbReference>
<evidence type="ECO:0000256" key="6">
    <source>
        <dbReference type="ARBA" id="ARBA00023157"/>
    </source>
</evidence>
<keyword evidence="5" id="KW-0862">Zinc</keyword>
<keyword evidence="3" id="KW-0677">Repeat</keyword>
<dbReference type="PROSITE" id="PS01209">
    <property type="entry name" value="LDLRA_1"/>
    <property type="match status" value="2"/>
</dbReference>
<comment type="caution">
    <text evidence="7">Lacks conserved residue(s) required for the propagation of feature annotation.</text>
</comment>
<dbReference type="InterPro" id="IPR023415">
    <property type="entry name" value="LDLR_class-A_CS"/>
</dbReference>
<evidence type="ECO:0000256" key="7">
    <source>
        <dbReference type="PROSITE-ProRule" id="PRU00124"/>
    </source>
</evidence>
<dbReference type="Gene3D" id="4.10.400.10">
    <property type="entry name" value="Low-density Lipoprotein Receptor"/>
    <property type="match status" value="4"/>
</dbReference>
<dbReference type="Pfam" id="PF00431">
    <property type="entry name" value="CUB"/>
    <property type="match status" value="6"/>
</dbReference>
<dbReference type="GO" id="GO:0016787">
    <property type="term" value="F:hydrolase activity"/>
    <property type="evidence" value="ECO:0007669"/>
    <property type="project" value="UniProtKB-KW"/>
</dbReference>
<dbReference type="InterPro" id="IPR000421">
    <property type="entry name" value="FA58C"/>
</dbReference>
<evidence type="ECO:0000256" key="1">
    <source>
        <dbReference type="ARBA" id="ARBA00022473"/>
    </source>
</evidence>
<dbReference type="InterPro" id="IPR000859">
    <property type="entry name" value="CUB_dom"/>
</dbReference>
<dbReference type="FunFam" id="2.60.120.290:FF:000076">
    <property type="entry name" value="Complement C1r subcomponent like"/>
    <property type="match status" value="2"/>
</dbReference>
<dbReference type="PROSITE" id="PS01180">
    <property type="entry name" value="CUB"/>
    <property type="match status" value="6"/>
</dbReference>
<feature type="domain" description="CUB" evidence="8">
    <location>
        <begin position="234"/>
        <end position="343"/>
    </location>
</feature>
<proteinExistence type="predicted"/>
<feature type="domain" description="C-type lectin" evidence="10">
    <location>
        <begin position="1409"/>
        <end position="1556"/>
    </location>
</feature>
<dbReference type="PROSITE" id="PS50041">
    <property type="entry name" value="C_TYPE_LECTIN_2"/>
    <property type="match status" value="1"/>
</dbReference>
<dbReference type="SUPFAM" id="SSF49854">
    <property type="entry name" value="Spermadhesin, CUB domain"/>
    <property type="match status" value="6"/>
</dbReference>
<dbReference type="FunFam" id="2.60.120.290:FF:000052">
    <property type="entry name" value="Metalloendopeptidase"/>
    <property type="match status" value="1"/>
</dbReference>
<dbReference type="SMART" id="SM00042">
    <property type="entry name" value="CUB"/>
    <property type="match status" value="6"/>
</dbReference>
<feature type="domain" description="CUB" evidence="8">
    <location>
        <begin position="1758"/>
        <end position="1878"/>
    </location>
</feature>
<accession>C3ZPL9</accession>
<dbReference type="PROSITE" id="PS50022">
    <property type="entry name" value="FA58C_3"/>
    <property type="match status" value="1"/>
</dbReference>
<dbReference type="InterPro" id="IPR002172">
    <property type="entry name" value="LDrepeatLR_classA_rpt"/>
</dbReference>
<dbReference type="CDD" id="cd00112">
    <property type="entry name" value="LDLa"/>
    <property type="match status" value="4"/>
</dbReference>
<dbReference type="InterPro" id="IPR016187">
    <property type="entry name" value="CTDL_fold"/>
</dbReference>
<dbReference type="GO" id="GO:0046872">
    <property type="term" value="F:metal ion binding"/>
    <property type="evidence" value="ECO:0007669"/>
    <property type="project" value="UniProtKB-KW"/>
</dbReference>
<dbReference type="InterPro" id="IPR008979">
    <property type="entry name" value="Galactose-bd-like_sf"/>
</dbReference>
<evidence type="ECO:0000259" key="8">
    <source>
        <dbReference type="PROSITE" id="PS01180"/>
    </source>
</evidence>
<feature type="disulfide bond" evidence="7">
    <location>
        <begin position="785"/>
        <end position="800"/>
    </location>
</feature>
<dbReference type="FunFam" id="2.60.120.290:FF:000070">
    <property type="entry name" value="Suppression of tumorigenicity 14b"/>
    <property type="match status" value="2"/>
</dbReference>
<dbReference type="SMART" id="SM00034">
    <property type="entry name" value="CLECT"/>
    <property type="match status" value="1"/>
</dbReference>
<dbReference type="InterPro" id="IPR001304">
    <property type="entry name" value="C-type_lectin-like"/>
</dbReference>
<evidence type="ECO:0000256" key="3">
    <source>
        <dbReference type="ARBA" id="ARBA00022737"/>
    </source>
</evidence>
<organism>
    <name type="scientific">Branchiostoma floridae</name>
    <name type="common">Florida lancelet</name>
    <name type="synonym">Amphioxus</name>
    <dbReference type="NCBI Taxonomy" id="7739"/>
    <lineage>
        <taxon>Eukaryota</taxon>
        <taxon>Metazoa</taxon>
        <taxon>Chordata</taxon>
        <taxon>Cephalochordata</taxon>
        <taxon>Leptocardii</taxon>
        <taxon>Amphioxiformes</taxon>
        <taxon>Branchiostomatidae</taxon>
        <taxon>Branchiostoma</taxon>
    </lineage>
</organism>
<feature type="domain" description="CUB" evidence="8">
    <location>
        <begin position="103"/>
        <end position="222"/>
    </location>
</feature>
<dbReference type="PANTHER" id="PTHR24251:SF37">
    <property type="entry name" value="CUB DOMAIN-CONTAINING PROTEIN"/>
    <property type="match status" value="1"/>
</dbReference>
<feature type="disulfide bond" evidence="7">
    <location>
        <begin position="879"/>
        <end position="894"/>
    </location>
</feature>
<dbReference type="PRINTS" id="PR00261">
    <property type="entry name" value="LDLRECEPTOR"/>
</dbReference>
<reference evidence="11" key="1">
    <citation type="journal article" date="2008" name="Nature">
        <title>The amphioxus genome and the evolution of the chordate karyotype.</title>
        <authorList>
            <consortium name="US DOE Joint Genome Institute (JGI-PGF)"/>
            <person name="Putnam N.H."/>
            <person name="Butts T."/>
            <person name="Ferrier D.E.K."/>
            <person name="Furlong R.F."/>
            <person name="Hellsten U."/>
            <person name="Kawashima T."/>
            <person name="Robinson-Rechavi M."/>
            <person name="Shoguchi E."/>
            <person name="Terry A."/>
            <person name="Yu J.-K."/>
            <person name="Benito-Gutierrez E.L."/>
            <person name="Dubchak I."/>
            <person name="Garcia-Fernandez J."/>
            <person name="Gibson-Brown J.J."/>
            <person name="Grigoriev I.V."/>
            <person name="Horton A.C."/>
            <person name="de Jong P.J."/>
            <person name="Jurka J."/>
            <person name="Kapitonov V.V."/>
            <person name="Kohara Y."/>
            <person name="Kuroki Y."/>
            <person name="Lindquist E."/>
            <person name="Lucas S."/>
            <person name="Osoegawa K."/>
            <person name="Pennacchio L.A."/>
            <person name="Salamov A.A."/>
            <person name="Satou Y."/>
            <person name="Sauka-Spengler T."/>
            <person name="Schmutz J."/>
            <person name="Shin-I T."/>
            <person name="Toyoda A."/>
            <person name="Bronner-Fraser M."/>
            <person name="Fujiyama A."/>
            <person name="Holland L.Z."/>
            <person name="Holland P.W.H."/>
            <person name="Satoh N."/>
            <person name="Rokhsar D.S."/>
        </authorList>
    </citation>
    <scope>NUCLEOTIDE SEQUENCE [LARGE SCALE GENOMIC DNA]</scope>
    <source>
        <strain evidence="11">S238N-H82</strain>
        <tissue evidence="11">Testes</tissue>
    </source>
</reference>
<dbReference type="eggNOG" id="KOG3714">
    <property type="taxonomic scope" value="Eukaryota"/>
</dbReference>
<dbReference type="Gene3D" id="3.10.100.10">
    <property type="entry name" value="Mannose-Binding Protein A, subunit A"/>
    <property type="match status" value="1"/>
</dbReference>
<feature type="domain" description="CUB" evidence="8">
    <location>
        <begin position="1"/>
        <end position="99"/>
    </location>
</feature>